<proteinExistence type="predicted"/>
<reference evidence="6" key="1">
    <citation type="submission" date="2025-08" db="UniProtKB">
        <authorList>
            <consortium name="Ensembl"/>
        </authorList>
    </citation>
    <scope>IDENTIFICATION</scope>
</reference>
<keyword evidence="4" id="KW-0325">Glycoprotein</keyword>
<dbReference type="OMA" id="CVVMRWL"/>
<dbReference type="AlphaFoldDB" id="A0A3Q3E5K7"/>
<evidence type="ECO:0000256" key="1">
    <source>
        <dbReference type="ARBA" id="ARBA00004613"/>
    </source>
</evidence>
<dbReference type="Proteomes" id="UP000264820">
    <property type="component" value="Unplaced"/>
</dbReference>
<dbReference type="GO" id="GO:0005576">
    <property type="term" value="C:extracellular region"/>
    <property type="evidence" value="ECO:0007669"/>
    <property type="project" value="UniProtKB-SubCell"/>
</dbReference>
<dbReference type="Ensembl" id="ENSHCOT00000021414.1">
    <property type="protein sequence ID" value="ENSHCOP00000026346.1"/>
    <property type="gene ID" value="ENSHCOG00000017194.1"/>
</dbReference>
<reference evidence="6" key="2">
    <citation type="submission" date="2025-09" db="UniProtKB">
        <authorList>
            <consortium name="Ensembl"/>
        </authorList>
    </citation>
    <scope>IDENTIFICATION</scope>
</reference>
<dbReference type="PANTHER" id="PTHR11967:SF2">
    <property type="entry name" value="ALPHA-1-ACID GLYCOPROTEIN 1"/>
    <property type="match status" value="1"/>
</dbReference>
<comment type="subcellular location">
    <subcellularLocation>
        <location evidence="1">Secreted</location>
    </subcellularLocation>
</comment>
<name>A0A3Q3E5K7_HIPCM</name>
<keyword evidence="7" id="KW-1185">Reference proteome</keyword>
<accession>A0A3Q3E5K7</accession>
<evidence type="ECO:0000313" key="7">
    <source>
        <dbReference type="Proteomes" id="UP000264820"/>
    </source>
</evidence>
<dbReference type="InterPro" id="IPR012674">
    <property type="entry name" value="Calycin"/>
</dbReference>
<dbReference type="SUPFAM" id="SSF50814">
    <property type="entry name" value="Lipocalins"/>
    <property type="match status" value="1"/>
</dbReference>
<keyword evidence="2" id="KW-0964">Secreted</keyword>
<evidence type="ECO:0000256" key="4">
    <source>
        <dbReference type="ARBA" id="ARBA00023180"/>
    </source>
</evidence>
<evidence type="ECO:0000313" key="6">
    <source>
        <dbReference type="Ensembl" id="ENSHCOP00000026346.1"/>
    </source>
</evidence>
<evidence type="ECO:0000256" key="5">
    <source>
        <dbReference type="SAM" id="SignalP"/>
    </source>
</evidence>
<dbReference type="Gene3D" id="2.40.128.20">
    <property type="match status" value="1"/>
</dbReference>
<protein>
    <recommendedName>
        <fullName evidence="8">Apolipoprotein M</fullName>
    </recommendedName>
</protein>
<keyword evidence="3 5" id="KW-0732">Signal</keyword>
<evidence type="ECO:0000256" key="2">
    <source>
        <dbReference type="ARBA" id="ARBA00022525"/>
    </source>
</evidence>
<dbReference type="GeneTree" id="ENSGT00940000166223"/>
<organism evidence="6 7">
    <name type="scientific">Hippocampus comes</name>
    <name type="common">Tiger tail seahorse</name>
    <dbReference type="NCBI Taxonomy" id="109280"/>
    <lineage>
        <taxon>Eukaryota</taxon>
        <taxon>Metazoa</taxon>
        <taxon>Chordata</taxon>
        <taxon>Craniata</taxon>
        <taxon>Vertebrata</taxon>
        <taxon>Euteleostomi</taxon>
        <taxon>Actinopterygii</taxon>
        <taxon>Neopterygii</taxon>
        <taxon>Teleostei</taxon>
        <taxon>Neoteleostei</taxon>
        <taxon>Acanthomorphata</taxon>
        <taxon>Syngnathiaria</taxon>
        <taxon>Syngnathiformes</taxon>
        <taxon>Syngnathoidei</taxon>
        <taxon>Syngnathidae</taxon>
        <taxon>Hippocampus</taxon>
    </lineage>
</organism>
<sequence length="177" mass="19356">MILLACAVVVACLLSGTTCAPLACENLIRPLVDIPLDHLEGTWALVGSSLNRSLDEDALKTRDSVTFVSTNSTFVQRNRIGDKCQSSTLNVTKQGHVMTLTGANYVFTATFHHTSCETCLLFRFDVQSASHNTTDLYIVSTKRELDAGVKEEFAAQAKCLGLPEPIWMDPTKELCQS</sequence>
<evidence type="ECO:0000256" key="3">
    <source>
        <dbReference type="ARBA" id="ARBA00022729"/>
    </source>
</evidence>
<evidence type="ECO:0008006" key="8">
    <source>
        <dbReference type="Google" id="ProtNLM"/>
    </source>
</evidence>
<dbReference type="PANTHER" id="PTHR11967">
    <property type="entry name" value="ALPHA-1-ACID GLYCOPROTEIN"/>
    <property type="match status" value="1"/>
</dbReference>
<feature type="signal peptide" evidence="5">
    <location>
        <begin position="1"/>
        <end position="19"/>
    </location>
</feature>
<feature type="chain" id="PRO_5018744312" description="Apolipoprotein M" evidence="5">
    <location>
        <begin position="20"/>
        <end position="177"/>
    </location>
</feature>